<evidence type="ECO:0000256" key="2">
    <source>
        <dbReference type="ARBA" id="ARBA00022475"/>
    </source>
</evidence>
<gene>
    <name evidence="9" type="ORF">FC21_GL000498</name>
</gene>
<evidence type="ECO:0000256" key="1">
    <source>
        <dbReference type="ARBA" id="ARBA00004651"/>
    </source>
</evidence>
<accession>A0A0R1US97</accession>
<dbReference type="GO" id="GO:0015744">
    <property type="term" value="P:succinate transport"/>
    <property type="evidence" value="ECO:0007669"/>
    <property type="project" value="TreeGrafter"/>
</dbReference>
<evidence type="ECO:0000256" key="6">
    <source>
        <dbReference type="ARBA" id="ARBA00034125"/>
    </source>
</evidence>
<keyword evidence="5 7" id="KW-0472">Membrane</keyword>
<evidence type="ECO:0000313" key="10">
    <source>
        <dbReference type="Proteomes" id="UP000051084"/>
    </source>
</evidence>
<dbReference type="PATRIC" id="fig|1423742.4.peg.520"/>
<dbReference type="AlphaFoldDB" id="A0A0R1US97"/>
<dbReference type="InterPro" id="IPR050539">
    <property type="entry name" value="ThrE_Dicarb/AminoAcid_Exp"/>
</dbReference>
<dbReference type="GO" id="GO:0022857">
    <property type="term" value="F:transmembrane transporter activity"/>
    <property type="evidence" value="ECO:0007669"/>
    <property type="project" value="InterPro"/>
</dbReference>
<dbReference type="PANTHER" id="PTHR34390:SF2">
    <property type="entry name" value="SUCCINATE TRANSPORTER SUBUNIT YJJP-RELATED"/>
    <property type="match status" value="1"/>
</dbReference>
<feature type="transmembrane region" description="Helical" evidence="7">
    <location>
        <begin position="117"/>
        <end position="135"/>
    </location>
</feature>
<dbReference type="InterPro" id="IPR010619">
    <property type="entry name" value="ThrE-like_N"/>
</dbReference>
<evidence type="ECO:0000259" key="8">
    <source>
        <dbReference type="Pfam" id="PF06738"/>
    </source>
</evidence>
<dbReference type="OrthoDB" id="9813917at2"/>
<sequence>MDDETRNLAITTCILAGQILIENGSNMDRVNDTVYRMGRAAGLKSFQVFTTVTGMVASSDHLPNAQAVDIRVRKNNLRKVAEVNDVSRRFVNGKLTLAQTYAELSAIDRDQTNLPEWLQCVAAAVLSGALLVIFTGDYGDVIESSLIGGIGYWVFLVLFRKFQIKYISEFSAAVVVGVSAMLLQKVGIVANANATIIGSIMPLVPGIPLTNAARDFVAGNLISGPSRALEALLTAAAIASAIVLVLRYVA</sequence>
<comment type="caution">
    <text evidence="9">The sequence shown here is derived from an EMBL/GenBank/DDBJ whole genome shotgun (WGS) entry which is preliminary data.</text>
</comment>
<evidence type="ECO:0000313" key="9">
    <source>
        <dbReference type="EMBL" id="KRL96057.1"/>
    </source>
</evidence>
<keyword evidence="2" id="KW-1003">Cell membrane</keyword>
<evidence type="ECO:0000256" key="4">
    <source>
        <dbReference type="ARBA" id="ARBA00022989"/>
    </source>
</evidence>
<evidence type="ECO:0000256" key="5">
    <source>
        <dbReference type="ARBA" id="ARBA00023136"/>
    </source>
</evidence>
<dbReference type="STRING" id="417373.GCA_001570685_00435"/>
<keyword evidence="4 7" id="KW-1133">Transmembrane helix</keyword>
<feature type="domain" description="Threonine/serine exporter-like N-terminal" evidence="8">
    <location>
        <begin position="12"/>
        <end position="247"/>
    </location>
</feature>
<keyword evidence="10" id="KW-1185">Reference proteome</keyword>
<dbReference type="EMBL" id="AZGC01000013">
    <property type="protein sequence ID" value="KRL96057.1"/>
    <property type="molecule type" value="Genomic_DNA"/>
</dbReference>
<dbReference type="Proteomes" id="UP000051084">
    <property type="component" value="Unassembled WGS sequence"/>
</dbReference>
<protein>
    <recommendedName>
        <fullName evidence="8">Threonine/serine exporter-like N-terminal domain-containing protein</fullName>
    </recommendedName>
</protein>
<dbReference type="PANTHER" id="PTHR34390">
    <property type="entry name" value="UPF0442 PROTEIN YJJB-RELATED"/>
    <property type="match status" value="1"/>
</dbReference>
<evidence type="ECO:0000256" key="7">
    <source>
        <dbReference type="SAM" id="Phobius"/>
    </source>
</evidence>
<dbReference type="RefSeq" id="WP_054652553.1">
    <property type="nucleotide sequence ID" value="NZ_AZGC01000013.1"/>
</dbReference>
<comment type="subcellular location">
    <subcellularLocation>
        <location evidence="1">Cell membrane</location>
        <topology evidence="1">Multi-pass membrane protein</topology>
    </subcellularLocation>
</comment>
<dbReference type="Pfam" id="PF06738">
    <property type="entry name" value="ThrE"/>
    <property type="match status" value="1"/>
</dbReference>
<reference evidence="9 10" key="1">
    <citation type="journal article" date="2015" name="Genome Announc.">
        <title>Expanding the biotechnology potential of lactobacilli through comparative genomics of 213 strains and associated genera.</title>
        <authorList>
            <person name="Sun Z."/>
            <person name="Harris H.M."/>
            <person name="McCann A."/>
            <person name="Guo C."/>
            <person name="Argimon S."/>
            <person name="Zhang W."/>
            <person name="Yang X."/>
            <person name="Jeffery I.B."/>
            <person name="Cooney J.C."/>
            <person name="Kagawa T.F."/>
            <person name="Liu W."/>
            <person name="Song Y."/>
            <person name="Salvetti E."/>
            <person name="Wrobel A."/>
            <person name="Rasinkangas P."/>
            <person name="Parkhill J."/>
            <person name="Rea M.C."/>
            <person name="O'Sullivan O."/>
            <person name="Ritari J."/>
            <person name="Douillard F.P."/>
            <person name="Paul Ross R."/>
            <person name="Yang R."/>
            <person name="Briner A.E."/>
            <person name="Felis G.E."/>
            <person name="de Vos W.M."/>
            <person name="Barrangou R."/>
            <person name="Klaenhammer T.R."/>
            <person name="Caufield P.W."/>
            <person name="Cui Y."/>
            <person name="Zhang H."/>
            <person name="O'Toole P.W."/>
        </authorList>
    </citation>
    <scope>NUCLEOTIDE SEQUENCE [LARGE SCALE GENOMIC DNA]</scope>
    <source>
        <strain evidence="9 10">DSM 18793</strain>
    </source>
</reference>
<organism evidence="9 10">
    <name type="scientific">Limosilactobacillus equigenerosi DSM 18793 = JCM 14505</name>
    <dbReference type="NCBI Taxonomy" id="1423742"/>
    <lineage>
        <taxon>Bacteria</taxon>
        <taxon>Bacillati</taxon>
        <taxon>Bacillota</taxon>
        <taxon>Bacilli</taxon>
        <taxon>Lactobacillales</taxon>
        <taxon>Lactobacillaceae</taxon>
        <taxon>Limosilactobacillus</taxon>
    </lineage>
</organism>
<comment type="similarity">
    <text evidence="6">Belongs to the ThrE exporter (TC 2.A.79) family.</text>
</comment>
<feature type="transmembrane region" description="Helical" evidence="7">
    <location>
        <begin position="231"/>
        <end position="249"/>
    </location>
</feature>
<evidence type="ECO:0000256" key="3">
    <source>
        <dbReference type="ARBA" id="ARBA00022692"/>
    </source>
</evidence>
<keyword evidence="3 7" id="KW-0812">Transmembrane</keyword>
<proteinExistence type="inferred from homology"/>
<feature type="transmembrane region" description="Helical" evidence="7">
    <location>
        <begin position="141"/>
        <end position="159"/>
    </location>
</feature>
<name>A0A0R1US97_9LACO</name>
<dbReference type="GO" id="GO:0005886">
    <property type="term" value="C:plasma membrane"/>
    <property type="evidence" value="ECO:0007669"/>
    <property type="project" value="UniProtKB-SubCell"/>
</dbReference>